<proteinExistence type="predicted"/>
<dbReference type="InterPro" id="IPR011989">
    <property type="entry name" value="ARM-like"/>
</dbReference>
<dbReference type="InterPro" id="IPR016024">
    <property type="entry name" value="ARM-type_fold"/>
</dbReference>
<keyword evidence="2" id="KW-1185">Reference proteome</keyword>
<comment type="caution">
    <text evidence="1">The sequence shown here is derived from an EMBL/GenBank/DDBJ whole genome shotgun (WGS) entry which is preliminary data.</text>
</comment>
<dbReference type="Proteomes" id="UP000565572">
    <property type="component" value="Unassembled WGS sequence"/>
</dbReference>
<accession>A0A7W5JU66</accession>
<protein>
    <recommendedName>
        <fullName evidence="3">HEAT repeat</fullName>
    </recommendedName>
</protein>
<name>A0A7W5JU66_9ACTN</name>
<evidence type="ECO:0000313" key="2">
    <source>
        <dbReference type="Proteomes" id="UP000565572"/>
    </source>
</evidence>
<sequence>MTLSEARTVVSELALAATGSGTKAWTTGRRRLEAYDSRTWLLLDEASRTFSYASSAAVTGQEEWLKVDLAEPTGLVAALTSFHTDGRIRQGATRALADRGGTLPSRALALRLLDHVPQVRAEAHHALLSTLGPSDAGAVLGVLLTGRGRQHAPAALSAVRDALLGRSSVNDLVETLMRSDDRLVRRWAFGEARDQQVLTVERMLDVVRSDPDQHLRAAAAEWLLNVANTEQLHELVTARSVEARLAAVTYLPDDVLVDKDLVSLLLDRAARVREQARWRARRRGIAPATYYRDQIGDAALAPRSLAASLDGLAVTGSTDDLPVFIDHLRHPSAAVRTAALTGLSLLGQTDLVLNALETALLDQSPRVTSTAARALVRLRALPSRAEAAWASPQPWTRRAAWRTARGGGSWDRVEADLRAAADTDPQVAALGQSGIRNWLSTSAATTWAKLSDNQHKRIQTLLASRSVSEPTTMAVAFHARIQLQPPG</sequence>
<dbReference type="AlphaFoldDB" id="A0A7W5JU66"/>
<organism evidence="1 2">
    <name type="scientific">Microlunatus antarcticus</name>
    <dbReference type="NCBI Taxonomy" id="53388"/>
    <lineage>
        <taxon>Bacteria</taxon>
        <taxon>Bacillati</taxon>
        <taxon>Actinomycetota</taxon>
        <taxon>Actinomycetes</taxon>
        <taxon>Propionibacteriales</taxon>
        <taxon>Propionibacteriaceae</taxon>
        <taxon>Microlunatus</taxon>
    </lineage>
</organism>
<dbReference type="Gene3D" id="1.25.10.10">
    <property type="entry name" value="Leucine-rich Repeat Variant"/>
    <property type="match status" value="1"/>
</dbReference>
<dbReference type="EMBL" id="JACHZG010000001">
    <property type="protein sequence ID" value="MBB3326386.1"/>
    <property type="molecule type" value="Genomic_DNA"/>
</dbReference>
<reference evidence="1 2" key="1">
    <citation type="submission" date="2020-08" db="EMBL/GenBank/DDBJ databases">
        <title>Sequencing the genomes of 1000 actinobacteria strains.</title>
        <authorList>
            <person name="Klenk H.-P."/>
        </authorList>
    </citation>
    <scope>NUCLEOTIDE SEQUENCE [LARGE SCALE GENOMIC DNA]</scope>
    <source>
        <strain evidence="1 2">DSM 11053</strain>
    </source>
</reference>
<evidence type="ECO:0008006" key="3">
    <source>
        <dbReference type="Google" id="ProtNLM"/>
    </source>
</evidence>
<dbReference type="RefSeq" id="WP_183337341.1">
    <property type="nucleotide sequence ID" value="NZ_JACHZG010000001.1"/>
</dbReference>
<gene>
    <name evidence="1" type="ORF">FHX39_001330</name>
</gene>
<dbReference type="SUPFAM" id="SSF48371">
    <property type="entry name" value="ARM repeat"/>
    <property type="match status" value="1"/>
</dbReference>
<evidence type="ECO:0000313" key="1">
    <source>
        <dbReference type="EMBL" id="MBB3326386.1"/>
    </source>
</evidence>